<feature type="domain" description="UspA" evidence="2">
    <location>
        <begin position="187"/>
        <end position="285"/>
    </location>
</feature>
<dbReference type="EMBL" id="QZEV01000029">
    <property type="protein sequence ID" value="RJL05174.1"/>
    <property type="molecule type" value="Genomic_DNA"/>
</dbReference>
<accession>A0A418ZXC5</accession>
<sequence length="285" mass="30407">MTTDKIIALVDDSLYAPSVCDHAGWLAGRLNAPVTLLHVLGRREGARPQDLSGTIRLGARSELLQELASLDEQRARLANAQGRALLEDARGLTEAAGAAQVDTRLEQGDLIDHATDRTTDGSVIVIGKRGLAADFAKAHLGSNLERVVRSARVPVLVAARAFRPMTSALVAFDGGGSAMKAVDHICTSPAFTGMRIEVAMADPLPRNAQGQMDEAILRLRAAGLDAQAVTLTGSPETALPERLESAGHDLLVMGAYGHSRIRRLIIGSVTTQMLREARRSVLLFR</sequence>
<dbReference type="InterPro" id="IPR006015">
    <property type="entry name" value="Universal_stress_UspA"/>
</dbReference>
<dbReference type="PANTHER" id="PTHR46268">
    <property type="entry name" value="STRESS RESPONSE PROTEIN NHAX"/>
    <property type="match status" value="1"/>
</dbReference>
<dbReference type="Pfam" id="PF00582">
    <property type="entry name" value="Usp"/>
    <property type="match status" value="2"/>
</dbReference>
<dbReference type="OrthoDB" id="9804721at2"/>
<evidence type="ECO:0000313" key="4">
    <source>
        <dbReference type="Proteomes" id="UP000285530"/>
    </source>
</evidence>
<comment type="similarity">
    <text evidence="1">Belongs to the universal stress protein A family.</text>
</comment>
<gene>
    <name evidence="3" type="ORF">D3P06_07775</name>
</gene>
<dbReference type="InterPro" id="IPR006016">
    <property type="entry name" value="UspA"/>
</dbReference>
<name>A0A418ZXC5_9RHOB</name>
<feature type="domain" description="UspA" evidence="2">
    <location>
        <begin position="4"/>
        <end position="157"/>
    </location>
</feature>
<dbReference type="RefSeq" id="WP_119886023.1">
    <property type="nucleotide sequence ID" value="NZ_CP067169.1"/>
</dbReference>
<reference evidence="3 4" key="1">
    <citation type="submission" date="2018-09" db="EMBL/GenBank/DDBJ databases">
        <title>Paracoccus onubensis nov. sp. a moderate halophilic bacterium isolated from Gruta de las Maravillas (Aracena, Spain).</title>
        <authorList>
            <person name="Jurado V."/>
            <person name="Gutierrez-Patricio S."/>
            <person name="Gonzalez-Pimentel J.L."/>
            <person name="Laiz L."/>
            <person name="Saiz-Jimenez C."/>
        </authorList>
    </citation>
    <scope>NUCLEOTIDE SEQUENCE [LARGE SCALE GENOMIC DNA]</scope>
    <source>
        <strain evidence="3 4">DSM 19484</strain>
    </source>
</reference>
<dbReference type="Gene3D" id="3.40.50.12370">
    <property type="match status" value="1"/>
</dbReference>
<dbReference type="SUPFAM" id="SSF52402">
    <property type="entry name" value="Adenine nucleotide alpha hydrolases-like"/>
    <property type="match status" value="2"/>
</dbReference>
<dbReference type="PRINTS" id="PR01438">
    <property type="entry name" value="UNVRSLSTRESS"/>
</dbReference>
<dbReference type="CDD" id="cd00293">
    <property type="entry name" value="USP-like"/>
    <property type="match status" value="2"/>
</dbReference>
<protein>
    <submittedName>
        <fullName evidence="3">Universal stress protein</fullName>
    </submittedName>
</protein>
<dbReference type="Proteomes" id="UP000285530">
    <property type="component" value="Unassembled WGS sequence"/>
</dbReference>
<keyword evidence="4" id="KW-1185">Reference proteome</keyword>
<comment type="caution">
    <text evidence="3">The sequence shown here is derived from an EMBL/GenBank/DDBJ whole genome shotgun (WGS) entry which is preliminary data.</text>
</comment>
<dbReference type="PANTHER" id="PTHR46268:SF25">
    <property type="entry name" value="USPA DOMAIN PROTEIN"/>
    <property type="match status" value="1"/>
</dbReference>
<dbReference type="AlphaFoldDB" id="A0A418ZXC5"/>
<evidence type="ECO:0000259" key="2">
    <source>
        <dbReference type="Pfam" id="PF00582"/>
    </source>
</evidence>
<proteinExistence type="inferred from homology"/>
<organism evidence="3 4">
    <name type="scientific">Paracoccus aestuarii</name>
    <dbReference type="NCBI Taxonomy" id="453842"/>
    <lineage>
        <taxon>Bacteria</taxon>
        <taxon>Pseudomonadati</taxon>
        <taxon>Pseudomonadota</taxon>
        <taxon>Alphaproteobacteria</taxon>
        <taxon>Rhodobacterales</taxon>
        <taxon>Paracoccaceae</taxon>
        <taxon>Paracoccus</taxon>
    </lineage>
</organism>
<evidence type="ECO:0000256" key="1">
    <source>
        <dbReference type="ARBA" id="ARBA00008791"/>
    </source>
</evidence>
<evidence type="ECO:0000313" key="3">
    <source>
        <dbReference type="EMBL" id="RJL05174.1"/>
    </source>
</evidence>